<evidence type="ECO:0000313" key="1">
    <source>
        <dbReference type="EMBL" id="PYI17623.1"/>
    </source>
</evidence>
<organism evidence="1 2">
    <name type="scientific">Aspergillus violaceofuscus (strain CBS 115571)</name>
    <dbReference type="NCBI Taxonomy" id="1450538"/>
    <lineage>
        <taxon>Eukaryota</taxon>
        <taxon>Fungi</taxon>
        <taxon>Dikarya</taxon>
        <taxon>Ascomycota</taxon>
        <taxon>Pezizomycotina</taxon>
        <taxon>Eurotiomycetes</taxon>
        <taxon>Eurotiomycetidae</taxon>
        <taxon>Eurotiales</taxon>
        <taxon>Aspergillaceae</taxon>
        <taxon>Aspergillus</taxon>
    </lineage>
</organism>
<name>A0A2V5H9C7_ASPV1</name>
<dbReference type="AlphaFoldDB" id="A0A2V5H9C7"/>
<accession>A0A2V5H9C7</accession>
<protein>
    <submittedName>
        <fullName evidence="1">Uncharacterized protein</fullName>
    </submittedName>
</protein>
<sequence length="221" mass="26221">MVSGWEWPEDDPTFVGYSQFTEADPHGWQFSLDGQRLRMRSKVTGLDPRWLRLAAFQPLFRDYFEELFETVHLPRESYQRTPSPQYTPSEGEKKEYAEWEKLMENEEELAEWEKRMEEDQPAFDDAYDACDQMPATDWKKTGERAFEAEERAYQIRCQRAGRVMVGPDVLESRDGKVMDDFAQRLAEAWLLPESPFDAFNPKIKRLEPDVPTTWTLRDEFR</sequence>
<dbReference type="Proteomes" id="UP000249829">
    <property type="component" value="Unassembled WGS sequence"/>
</dbReference>
<evidence type="ECO:0000313" key="2">
    <source>
        <dbReference type="Proteomes" id="UP000249829"/>
    </source>
</evidence>
<reference evidence="1 2" key="1">
    <citation type="submission" date="2018-02" db="EMBL/GenBank/DDBJ databases">
        <title>The genomes of Aspergillus section Nigri reveals drivers in fungal speciation.</title>
        <authorList>
            <consortium name="DOE Joint Genome Institute"/>
            <person name="Vesth T.C."/>
            <person name="Nybo J."/>
            <person name="Theobald S."/>
            <person name="Brandl J."/>
            <person name="Frisvad J.C."/>
            <person name="Nielsen K.F."/>
            <person name="Lyhne E.K."/>
            <person name="Kogle M.E."/>
            <person name="Kuo A."/>
            <person name="Riley R."/>
            <person name="Clum A."/>
            <person name="Nolan M."/>
            <person name="Lipzen A."/>
            <person name="Salamov A."/>
            <person name="Henrissat B."/>
            <person name="Wiebenga A."/>
            <person name="De vries R.P."/>
            <person name="Grigoriev I.V."/>
            <person name="Mortensen U.H."/>
            <person name="Andersen M.R."/>
            <person name="Baker S.E."/>
        </authorList>
    </citation>
    <scope>NUCLEOTIDE SEQUENCE [LARGE SCALE GENOMIC DNA]</scope>
    <source>
        <strain evidence="1 2">CBS 115571</strain>
    </source>
</reference>
<gene>
    <name evidence="1" type="ORF">BO99DRAFT_190950</name>
</gene>
<proteinExistence type="predicted"/>
<keyword evidence="2" id="KW-1185">Reference proteome</keyword>
<dbReference type="EMBL" id="KZ825154">
    <property type="protein sequence ID" value="PYI17623.1"/>
    <property type="molecule type" value="Genomic_DNA"/>
</dbReference>